<comment type="caution">
    <text evidence="6">The sequence shown here is derived from an EMBL/GenBank/DDBJ whole genome shotgun (WGS) entry which is preliminary data.</text>
</comment>
<gene>
    <name evidence="6" type="ORF">RFI_13883</name>
</gene>
<evidence type="ECO:0000259" key="5">
    <source>
        <dbReference type="Pfam" id="PF14630"/>
    </source>
</evidence>
<reference evidence="6 7" key="1">
    <citation type="journal article" date="2013" name="Curr. Biol.">
        <title>The Genome of the Foraminiferan Reticulomyxa filosa.</title>
        <authorList>
            <person name="Glockner G."/>
            <person name="Hulsmann N."/>
            <person name="Schleicher M."/>
            <person name="Noegel A.A."/>
            <person name="Eichinger L."/>
            <person name="Gallinger C."/>
            <person name="Pawlowski J."/>
            <person name="Sierra R."/>
            <person name="Euteneuer U."/>
            <person name="Pillet L."/>
            <person name="Moustafa A."/>
            <person name="Platzer M."/>
            <person name="Groth M."/>
            <person name="Szafranski K."/>
            <person name="Schliwa M."/>
        </authorList>
    </citation>
    <scope>NUCLEOTIDE SEQUENCE [LARGE SCALE GENOMIC DNA]</scope>
</reference>
<dbReference type="OrthoDB" id="365981at2759"/>
<evidence type="ECO:0000313" key="7">
    <source>
        <dbReference type="Proteomes" id="UP000023152"/>
    </source>
</evidence>
<comment type="similarity">
    <text evidence="1">Belongs to the ORC5 family.</text>
</comment>
<evidence type="ECO:0000256" key="2">
    <source>
        <dbReference type="ARBA" id="ARBA00022741"/>
    </source>
</evidence>
<dbReference type="InterPro" id="IPR027417">
    <property type="entry name" value="P-loop_NTPase"/>
</dbReference>
<dbReference type="PANTHER" id="PTHR12705">
    <property type="entry name" value="ORIGIN RECOGNITION COMPLEX SUBUNIT 5"/>
    <property type="match status" value="1"/>
</dbReference>
<protein>
    <submittedName>
        <fullName evidence="6">Origin recognition complex subunit 5-like protein</fullName>
    </submittedName>
</protein>
<evidence type="ECO:0000256" key="1">
    <source>
        <dbReference type="ARBA" id="ARBA00006269"/>
    </source>
</evidence>
<feature type="domain" description="Origin recognition complex subunit 5 C-terminal" evidence="5">
    <location>
        <begin position="346"/>
        <end position="485"/>
    </location>
</feature>
<organism evidence="6 7">
    <name type="scientific">Reticulomyxa filosa</name>
    <dbReference type="NCBI Taxonomy" id="46433"/>
    <lineage>
        <taxon>Eukaryota</taxon>
        <taxon>Sar</taxon>
        <taxon>Rhizaria</taxon>
        <taxon>Retaria</taxon>
        <taxon>Foraminifera</taxon>
        <taxon>Monothalamids</taxon>
        <taxon>Reticulomyxidae</taxon>
        <taxon>Reticulomyxa</taxon>
    </lineage>
</organism>
<dbReference type="Pfam" id="PF13191">
    <property type="entry name" value="AAA_16"/>
    <property type="match status" value="1"/>
</dbReference>
<name>X6ND95_RETFI</name>
<dbReference type="InterPro" id="IPR020796">
    <property type="entry name" value="ORC5"/>
</dbReference>
<keyword evidence="2" id="KW-0547">Nucleotide-binding</keyword>
<dbReference type="EMBL" id="ASPP01010061">
    <property type="protein sequence ID" value="ETO23297.1"/>
    <property type="molecule type" value="Genomic_DNA"/>
</dbReference>
<dbReference type="GO" id="GO:0003688">
    <property type="term" value="F:DNA replication origin binding"/>
    <property type="evidence" value="ECO:0007669"/>
    <property type="project" value="TreeGrafter"/>
</dbReference>
<dbReference type="PANTHER" id="PTHR12705:SF0">
    <property type="entry name" value="ORIGIN RECOGNITION COMPLEX SUBUNIT 5"/>
    <property type="match status" value="1"/>
</dbReference>
<keyword evidence="7" id="KW-1185">Reference proteome</keyword>
<dbReference type="InterPro" id="IPR041664">
    <property type="entry name" value="AAA_16"/>
</dbReference>
<keyword evidence="3" id="KW-0067">ATP-binding</keyword>
<dbReference type="GO" id="GO:0005664">
    <property type="term" value="C:nuclear origin of replication recognition complex"/>
    <property type="evidence" value="ECO:0007669"/>
    <property type="project" value="TreeGrafter"/>
</dbReference>
<feature type="domain" description="Orc1-like AAA ATPase" evidence="4">
    <location>
        <begin position="4"/>
        <end position="149"/>
    </location>
</feature>
<dbReference type="Gene3D" id="3.40.50.300">
    <property type="entry name" value="P-loop containing nucleotide triphosphate hydrolases"/>
    <property type="match status" value="1"/>
</dbReference>
<accession>X6ND95</accession>
<dbReference type="Proteomes" id="UP000023152">
    <property type="component" value="Unassembled WGS sequence"/>
</dbReference>
<evidence type="ECO:0000259" key="4">
    <source>
        <dbReference type="Pfam" id="PF13191"/>
    </source>
</evidence>
<proteinExistence type="inferred from homology"/>
<dbReference type="InterPro" id="IPR047088">
    <property type="entry name" value="ORC5_C"/>
</dbReference>
<dbReference type="GO" id="GO:0006270">
    <property type="term" value="P:DNA replication initiation"/>
    <property type="evidence" value="ECO:0007669"/>
    <property type="project" value="TreeGrafter"/>
</dbReference>
<dbReference type="AlphaFoldDB" id="X6ND95"/>
<dbReference type="Pfam" id="PF14630">
    <property type="entry name" value="ORC5_C"/>
    <property type="match status" value="1"/>
</dbReference>
<sequence length="489" mass="56571">MAIFVGREKEYLQLEGAISNKINFPYVLVHGAPSTGKTSVLESVIKKKEIHHVSVPCRLVHTQKQLFDIILNGISNYFDWNEEKKETNKKEYGMWRSSSTFKDCTNATTFAHIIGEENPTCGAPFYIILDHFEHLYDIDKSLLTCMQSLFNLLGEEREREIKYIHIYIYIYRMYRRVCRIGFILVGHTSSLLMLDALVGRKYNTLMAVHFPQYTDQQLLTILSAQSQSLTVNSKTTCPVTKLASFNKLREGVVQLLVQTFSIYTRRVDQLDHLLVHLISHLVRLQDDLMENKITEESLLSKMQEYVSQLLTCMSSNEMGLDFLEVLETKDLAEQIKKRNNQTPPDLPYASKILLLAAYLASYNTPEFNEFQFVNQENPKKRKKKKLFIQENKFDGRSNKQINKTKQNKTKNLRVEGSNVQDGRKNPNLKAIHDLRSQIAHLISLSFLSKITAANELDEIKLKCNISHDYAEYLAKILKIDLKNFLQDKV</sequence>
<evidence type="ECO:0000313" key="6">
    <source>
        <dbReference type="EMBL" id="ETO23297.1"/>
    </source>
</evidence>
<evidence type="ECO:0000256" key="3">
    <source>
        <dbReference type="ARBA" id="ARBA00022840"/>
    </source>
</evidence>
<dbReference type="SUPFAM" id="SSF52540">
    <property type="entry name" value="P-loop containing nucleoside triphosphate hydrolases"/>
    <property type="match status" value="1"/>
</dbReference>